<feature type="transmembrane region" description="Helical" evidence="10">
    <location>
        <begin position="150"/>
        <end position="171"/>
    </location>
</feature>
<evidence type="ECO:0000256" key="4">
    <source>
        <dbReference type="ARBA" id="ARBA00013533"/>
    </source>
</evidence>
<evidence type="ECO:0000256" key="5">
    <source>
        <dbReference type="ARBA" id="ARBA00020673"/>
    </source>
</evidence>
<comment type="subcellular location">
    <subcellularLocation>
        <location evidence="2">Golgi apparatus membrane</location>
        <topology evidence="2">Multi-pass membrane protein</topology>
    </subcellularLocation>
</comment>
<name>A0AAD7HGG8_9AGAR</name>
<keyword evidence="6 10" id="KW-0812">Transmembrane</keyword>
<evidence type="ECO:0000256" key="2">
    <source>
        <dbReference type="ARBA" id="ARBA00004653"/>
    </source>
</evidence>
<dbReference type="InterPro" id="IPR051076">
    <property type="entry name" value="Golgi_membrane_TVP38/TMEM64"/>
</dbReference>
<keyword evidence="7 10" id="KW-1133">Transmembrane helix</keyword>
<feature type="transmembrane region" description="Helical" evidence="10">
    <location>
        <begin position="65"/>
        <end position="90"/>
    </location>
</feature>
<evidence type="ECO:0000313" key="13">
    <source>
        <dbReference type="Proteomes" id="UP001215280"/>
    </source>
</evidence>
<reference evidence="12" key="1">
    <citation type="submission" date="2023-03" db="EMBL/GenBank/DDBJ databases">
        <title>Massive genome expansion in bonnet fungi (Mycena s.s.) driven by repeated elements and novel gene families across ecological guilds.</title>
        <authorList>
            <consortium name="Lawrence Berkeley National Laboratory"/>
            <person name="Harder C.B."/>
            <person name="Miyauchi S."/>
            <person name="Viragh M."/>
            <person name="Kuo A."/>
            <person name="Thoen E."/>
            <person name="Andreopoulos B."/>
            <person name="Lu D."/>
            <person name="Skrede I."/>
            <person name="Drula E."/>
            <person name="Henrissat B."/>
            <person name="Morin E."/>
            <person name="Kohler A."/>
            <person name="Barry K."/>
            <person name="LaButti K."/>
            <person name="Morin E."/>
            <person name="Salamov A."/>
            <person name="Lipzen A."/>
            <person name="Mereny Z."/>
            <person name="Hegedus B."/>
            <person name="Baldrian P."/>
            <person name="Stursova M."/>
            <person name="Weitz H."/>
            <person name="Taylor A."/>
            <person name="Grigoriev I.V."/>
            <person name="Nagy L.G."/>
            <person name="Martin F."/>
            <person name="Kauserud H."/>
        </authorList>
    </citation>
    <scope>NUCLEOTIDE SEQUENCE</scope>
    <source>
        <strain evidence="12">CBHHK188m</strain>
    </source>
</reference>
<keyword evidence="8" id="KW-0333">Golgi apparatus</keyword>
<keyword evidence="9 10" id="KW-0472">Membrane</keyword>
<dbReference type="Pfam" id="PF09335">
    <property type="entry name" value="VTT_dom"/>
    <property type="match status" value="1"/>
</dbReference>
<comment type="similarity">
    <text evidence="3">Belongs to the TVP38/TMEM64 family.</text>
</comment>
<accession>A0AAD7HGG8</accession>
<evidence type="ECO:0000256" key="7">
    <source>
        <dbReference type="ARBA" id="ARBA00022989"/>
    </source>
</evidence>
<evidence type="ECO:0000256" key="3">
    <source>
        <dbReference type="ARBA" id="ARBA00008640"/>
    </source>
</evidence>
<evidence type="ECO:0000313" key="12">
    <source>
        <dbReference type="EMBL" id="KAJ7719619.1"/>
    </source>
</evidence>
<comment type="function">
    <text evidence="1">Golgi membrane protein involved in vesicular trafficking and spindle migration.</text>
</comment>
<dbReference type="Proteomes" id="UP001215280">
    <property type="component" value="Unassembled WGS sequence"/>
</dbReference>
<sequence length="229" mass="25304">VIVIIIVVIALVEVYHDQIINALKPVTNWLHGLRGGWLIPIVVIIALSFPPLFGQDIVAMLCGLVWGLGWFPTLTFSGTILGEMCTYFFFKFCCGARGERLELSNMQYGFLAHVVREGGLKITIVNRYSTIPPHFTTAVFSTCGLPFWKFLIAAVVSLPKQLVIVFIGVSLDDGGFCDSINKVQKIVLAVTIVVTVLAFIYIRRLMMAARPGVVYSQRKARQAKLQGAV</sequence>
<evidence type="ECO:0000256" key="6">
    <source>
        <dbReference type="ARBA" id="ARBA00022692"/>
    </source>
</evidence>
<evidence type="ECO:0000256" key="10">
    <source>
        <dbReference type="SAM" id="Phobius"/>
    </source>
</evidence>
<keyword evidence="13" id="KW-1185">Reference proteome</keyword>
<evidence type="ECO:0000256" key="9">
    <source>
        <dbReference type="ARBA" id="ARBA00023136"/>
    </source>
</evidence>
<proteinExistence type="inferred from homology"/>
<feature type="transmembrane region" description="Helical" evidence="10">
    <location>
        <begin position="35"/>
        <end position="53"/>
    </location>
</feature>
<feature type="non-terminal residue" evidence="12">
    <location>
        <position position="1"/>
    </location>
</feature>
<evidence type="ECO:0000259" key="11">
    <source>
        <dbReference type="Pfam" id="PF09335"/>
    </source>
</evidence>
<dbReference type="AlphaFoldDB" id="A0AAD7HGG8"/>
<feature type="transmembrane region" description="Helical" evidence="10">
    <location>
        <begin position="183"/>
        <end position="202"/>
    </location>
</feature>
<organism evidence="12 13">
    <name type="scientific">Mycena maculata</name>
    <dbReference type="NCBI Taxonomy" id="230809"/>
    <lineage>
        <taxon>Eukaryota</taxon>
        <taxon>Fungi</taxon>
        <taxon>Dikarya</taxon>
        <taxon>Basidiomycota</taxon>
        <taxon>Agaricomycotina</taxon>
        <taxon>Agaricomycetes</taxon>
        <taxon>Agaricomycetidae</taxon>
        <taxon>Agaricales</taxon>
        <taxon>Marasmiineae</taxon>
        <taxon>Mycenaceae</taxon>
        <taxon>Mycena</taxon>
    </lineage>
</organism>
<evidence type="ECO:0000256" key="8">
    <source>
        <dbReference type="ARBA" id="ARBA00023034"/>
    </source>
</evidence>
<dbReference type="PANTHER" id="PTHR47549">
    <property type="entry name" value="GOLGI APPARATUS MEMBRANE PROTEIN TVP38-RELATED"/>
    <property type="match status" value="1"/>
</dbReference>
<dbReference type="PANTHER" id="PTHR47549:SF2">
    <property type="entry name" value="GOLGI APPARATUS MEMBRANE PROTEIN TVP38"/>
    <property type="match status" value="1"/>
</dbReference>
<dbReference type="InterPro" id="IPR032816">
    <property type="entry name" value="VTT_dom"/>
</dbReference>
<dbReference type="GO" id="GO:0000139">
    <property type="term" value="C:Golgi membrane"/>
    <property type="evidence" value="ECO:0007669"/>
    <property type="project" value="UniProtKB-SubCell"/>
</dbReference>
<feature type="domain" description="VTT" evidence="11">
    <location>
        <begin position="55"/>
        <end position="169"/>
    </location>
</feature>
<evidence type="ECO:0000256" key="1">
    <source>
        <dbReference type="ARBA" id="ARBA00002978"/>
    </source>
</evidence>
<dbReference type="EMBL" id="JARJLG010000289">
    <property type="protein sequence ID" value="KAJ7719619.1"/>
    <property type="molecule type" value="Genomic_DNA"/>
</dbReference>
<gene>
    <name evidence="12" type="ORF">DFH07DRAFT_761052</name>
</gene>
<comment type="caution">
    <text evidence="12">The sequence shown here is derived from an EMBL/GenBank/DDBJ whole genome shotgun (WGS) entry which is preliminary data.</text>
</comment>
<protein>
    <recommendedName>
        <fullName evidence="4">Golgi apparatus membrane protein TVP38</fullName>
    </recommendedName>
    <alternativeName>
        <fullName evidence="5">Golgi apparatus membrane protein tvp38</fullName>
    </alternativeName>
</protein>